<dbReference type="SMART" id="SM00028">
    <property type="entry name" value="TPR"/>
    <property type="match status" value="4"/>
</dbReference>
<dbReference type="Gene3D" id="1.25.40.10">
    <property type="entry name" value="Tetratricopeptide repeat domain"/>
    <property type="match status" value="1"/>
</dbReference>
<dbReference type="GO" id="GO:0016020">
    <property type="term" value="C:membrane"/>
    <property type="evidence" value="ECO:0007669"/>
    <property type="project" value="UniProtKB-SubCell"/>
</dbReference>
<dbReference type="AlphaFoldDB" id="A0A1W0AAD1"/>
<evidence type="ECO:0000256" key="6">
    <source>
        <dbReference type="ARBA" id="ARBA00022679"/>
    </source>
</evidence>
<comment type="caution">
    <text evidence="16">The sequence shown here is derived from an EMBL/GenBank/DDBJ whole genome shotgun (WGS) entry which is preliminary data.</text>
</comment>
<feature type="transmembrane region" description="Helical" evidence="14">
    <location>
        <begin position="369"/>
        <end position="385"/>
    </location>
</feature>
<dbReference type="PANTHER" id="PTHR44227">
    <property type="match status" value="1"/>
</dbReference>
<feature type="transmembrane region" description="Helical" evidence="14">
    <location>
        <begin position="341"/>
        <end position="362"/>
    </location>
</feature>
<dbReference type="Pfam" id="PF08409">
    <property type="entry name" value="TMTC_DUF1736"/>
    <property type="match status" value="1"/>
</dbReference>
<comment type="subcellular location">
    <subcellularLocation>
        <location evidence="2">Endoplasmic reticulum</location>
    </subcellularLocation>
    <subcellularLocation>
        <location evidence="1">Membrane</location>
        <topology evidence="1">Multi-pass membrane protein</topology>
    </subcellularLocation>
</comment>
<protein>
    <recommendedName>
        <fullName evidence="5">dolichyl-phosphate-mannose--protein mannosyltransferase</fullName>
        <ecNumber evidence="5">2.4.1.109</ecNumber>
    </recommendedName>
</protein>
<feature type="transmembrane region" description="Helical" evidence="14">
    <location>
        <begin position="229"/>
        <end position="248"/>
    </location>
</feature>
<dbReference type="PROSITE" id="PS50005">
    <property type="entry name" value="TPR"/>
    <property type="match status" value="3"/>
</dbReference>
<dbReference type="Proteomes" id="UP000243217">
    <property type="component" value="Unassembled WGS sequence"/>
</dbReference>
<keyword evidence="8" id="KW-0677">Repeat</keyword>
<evidence type="ECO:0000256" key="4">
    <source>
        <dbReference type="ARBA" id="ARBA00007882"/>
    </source>
</evidence>
<evidence type="ECO:0000259" key="15">
    <source>
        <dbReference type="Pfam" id="PF08409"/>
    </source>
</evidence>
<evidence type="ECO:0000256" key="12">
    <source>
        <dbReference type="ARBA" id="ARBA00023136"/>
    </source>
</evidence>
<keyword evidence="11 14" id="KW-1133">Transmembrane helix</keyword>
<evidence type="ECO:0000256" key="10">
    <source>
        <dbReference type="ARBA" id="ARBA00022824"/>
    </source>
</evidence>
<keyword evidence="12 14" id="KW-0472">Membrane</keyword>
<dbReference type="GO" id="GO:0030968">
    <property type="term" value="P:endoplasmic reticulum unfolded protein response"/>
    <property type="evidence" value="ECO:0007669"/>
    <property type="project" value="TreeGrafter"/>
</dbReference>
<evidence type="ECO:0000256" key="7">
    <source>
        <dbReference type="ARBA" id="ARBA00022692"/>
    </source>
</evidence>
<dbReference type="InterPro" id="IPR011990">
    <property type="entry name" value="TPR-like_helical_dom_sf"/>
</dbReference>
<evidence type="ECO:0000256" key="2">
    <source>
        <dbReference type="ARBA" id="ARBA00004240"/>
    </source>
</evidence>
<feature type="transmembrane region" description="Helical" evidence="14">
    <location>
        <begin position="176"/>
        <end position="209"/>
    </location>
</feature>
<evidence type="ECO:0000256" key="9">
    <source>
        <dbReference type="ARBA" id="ARBA00022803"/>
    </source>
</evidence>
<dbReference type="PANTHER" id="PTHR44227:SF3">
    <property type="entry name" value="PROTEIN O-MANNOSYL-TRANSFERASE TMTC4"/>
    <property type="match status" value="1"/>
</dbReference>
<dbReference type="STRING" id="74557.A0A1W0AAD1"/>
<feature type="repeat" description="TPR" evidence="13">
    <location>
        <begin position="633"/>
        <end position="666"/>
    </location>
</feature>
<comment type="similarity">
    <text evidence="4">Belongs to the TMTC family.</text>
</comment>
<accession>A0A1W0AAD1</accession>
<evidence type="ECO:0000256" key="8">
    <source>
        <dbReference type="ARBA" id="ARBA00022737"/>
    </source>
</evidence>
<evidence type="ECO:0000256" key="11">
    <source>
        <dbReference type="ARBA" id="ARBA00022989"/>
    </source>
</evidence>
<comment type="pathway">
    <text evidence="3">Protein modification; protein glycosylation.</text>
</comment>
<dbReference type="InterPro" id="IPR052346">
    <property type="entry name" value="O-mannosyl-transferase_TMTC"/>
</dbReference>
<evidence type="ECO:0000256" key="5">
    <source>
        <dbReference type="ARBA" id="ARBA00012839"/>
    </source>
</evidence>
<evidence type="ECO:0000313" key="16">
    <source>
        <dbReference type="EMBL" id="OQS06980.1"/>
    </source>
</evidence>
<sequence>MCDKIRWTELAVVGTVALLTFVNTLSCGFVWDDRAAILTNKDLRSQETSVWELFQHDFWGMNMLSEMSHKSFRPLTVFSFRINYTLGGFSPLGYHALNVVLHVMCSELVVLCGHRVLKRYNMSHAPVLAGLLFAIHPIHCDSVASVVGRADVLCTLLSLVAYLVYDSCRHESSTHWIYFTASLCCTVAATLCKELGATTLGILVAHEIYFLAQTKHFELNNPTAKANMLRFGILLCFGITAICFRVALNGPHRLYRWTAMENDISLLPFGLPRVLTTLHTHSWYLWKLFWPQYLCYDYGFKTIPIIETLDDHRNLLTVLAYLVLFLLVFISIQRIQTSPLFLLLSFGVFPFVPAANVLFPVGTIVAERLLYFPSVGFCLLLGYVIELSMTPATSKSIQTIFALLLICGAYRSIQRNTEWADESLLFESSVSVTPWSTKVLSNLSKVLLNSEPPRAAAYLERALSNMPNYSVGHLNLGLAYSGMHKQLHSMQSLLRSSEIDSSFPSYSYLGIYAFQFYAEKQRDRAYGSNSSHAFRTAKKLLDFTLSQGCTLPSLYFNRGLMAYYVENYTESIEFFEKTIQHNQRVQQRGYDLEEIVGECSVRNMLALSHEKMGLKNESLVLFERFLSEGWNCLEIYNNAALRFIDQGAYNRASDLYAKALHINPTHSGLLLNAGYLAEEMGNNVEAYTLYTKAHELDPMNTQININLNNLKQRLMSVQMEMIPPQPLPASALNN</sequence>
<dbReference type="EMBL" id="JNBS01000286">
    <property type="protein sequence ID" value="OQS06980.1"/>
    <property type="molecule type" value="Genomic_DNA"/>
</dbReference>
<dbReference type="SUPFAM" id="SSF48452">
    <property type="entry name" value="TPR-like"/>
    <property type="match status" value="1"/>
</dbReference>
<evidence type="ECO:0000256" key="14">
    <source>
        <dbReference type="SAM" id="Phobius"/>
    </source>
</evidence>
<dbReference type="InterPro" id="IPR013618">
    <property type="entry name" value="TMTC_DUF1736"/>
</dbReference>
<dbReference type="EC" id="2.4.1.109" evidence="5"/>
<name>A0A1W0AAD1_9STRA</name>
<dbReference type="OrthoDB" id="66906at2759"/>
<keyword evidence="10" id="KW-0256">Endoplasmic reticulum</keyword>
<feature type="transmembrane region" description="Helical" evidence="14">
    <location>
        <begin position="12"/>
        <end position="31"/>
    </location>
</feature>
<keyword evidence="17" id="KW-1185">Reference proteome</keyword>
<dbReference type="UniPathway" id="UPA00378"/>
<dbReference type="GO" id="GO:0005783">
    <property type="term" value="C:endoplasmic reticulum"/>
    <property type="evidence" value="ECO:0007669"/>
    <property type="project" value="UniProtKB-SubCell"/>
</dbReference>
<evidence type="ECO:0000256" key="3">
    <source>
        <dbReference type="ARBA" id="ARBA00004922"/>
    </source>
</evidence>
<evidence type="ECO:0000256" key="1">
    <source>
        <dbReference type="ARBA" id="ARBA00004141"/>
    </source>
</evidence>
<dbReference type="GO" id="GO:0004169">
    <property type="term" value="F:dolichyl-phosphate-mannose-protein mannosyltransferase activity"/>
    <property type="evidence" value="ECO:0007669"/>
    <property type="project" value="UniProtKB-EC"/>
</dbReference>
<proteinExistence type="inferred from homology"/>
<feature type="repeat" description="TPR" evidence="13">
    <location>
        <begin position="667"/>
        <end position="700"/>
    </location>
</feature>
<feature type="domain" description="DUF1736" evidence="15">
    <location>
        <begin position="257"/>
        <end position="324"/>
    </location>
</feature>
<gene>
    <name evidence="16" type="ORF">THRCLA_00998</name>
</gene>
<evidence type="ECO:0000256" key="13">
    <source>
        <dbReference type="PROSITE-ProRule" id="PRU00339"/>
    </source>
</evidence>
<dbReference type="InterPro" id="IPR019734">
    <property type="entry name" value="TPR_rpt"/>
</dbReference>
<evidence type="ECO:0000313" key="17">
    <source>
        <dbReference type="Proteomes" id="UP000243217"/>
    </source>
</evidence>
<keyword evidence="9 13" id="KW-0802">TPR repeat</keyword>
<reference evidence="16 17" key="1">
    <citation type="journal article" date="2014" name="Genome Biol. Evol.">
        <title>The secreted proteins of Achlya hypogyna and Thraustotheca clavata identify the ancestral oomycete secretome and reveal gene acquisitions by horizontal gene transfer.</title>
        <authorList>
            <person name="Misner I."/>
            <person name="Blouin N."/>
            <person name="Leonard G."/>
            <person name="Richards T.A."/>
            <person name="Lane C.E."/>
        </authorList>
    </citation>
    <scope>NUCLEOTIDE SEQUENCE [LARGE SCALE GENOMIC DNA]</scope>
    <source>
        <strain evidence="16 17">ATCC 34112</strain>
    </source>
</reference>
<organism evidence="16 17">
    <name type="scientific">Thraustotheca clavata</name>
    <dbReference type="NCBI Taxonomy" id="74557"/>
    <lineage>
        <taxon>Eukaryota</taxon>
        <taxon>Sar</taxon>
        <taxon>Stramenopiles</taxon>
        <taxon>Oomycota</taxon>
        <taxon>Saprolegniomycetes</taxon>
        <taxon>Saprolegniales</taxon>
        <taxon>Achlyaceae</taxon>
        <taxon>Thraustotheca</taxon>
    </lineage>
</organism>
<keyword evidence="6" id="KW-0808">Transferase</keyword>
<feature type="repeat" description="TPR" evidence="13">
    <location>
        <begin position="552"/>
        <end position="585"/>
    </location>
</feature>
<feature type="transmembrane region" description="Helical" evidence="14">
    <location>
        <begin position="315"/>
        <end position="335"/>
    </location>
</feature>
<keyword evidence="7 14" id="KW-0812">Transmembrane</keyword>